<dbReference type="EMBL" id="RZTZ01000011">
    <property type="protein sequence ID" value="RVT58803.1"/>
    <property type="molecule type" value="Genomic_DNA"/>
</dbReference>
<gene>
    <name evidence="1" type="ORF">EM808_20800</name>
</gene>
<organism evidence="1 2">
    <name type="scientific">Niallia taxi</name>
    <dbReference type="NCBI Taxonomy" id="2499688"/>
    <lineage>
        <taxon>Bacteria</taxon>
        <taxon>Bacillati</taxon>
        <taxon>Bacillota</taxon>
        <taxon>Bacilli</taxon>
        <taxon>Bacillales</taxon>
        <taxon>Bacillaceae</taxon>
        <taxon>Niallia</taxon>
    </lineage>
</organism>
<proteinExistence type="predicted"/>
<evidence type="ECO:0000313" key="2">
    <source>
        <dbReference type="Proteomes" id="UP000288024"/>
    </source>
</evidence>
<sequence length="156" mass="18604">MFSRKKEEGNLFSNKEVLVRQNCFSLQDNSKENIVTITCNTGPRTIGNQVLERKVHYTHDGETHTFHIDYLNAAAKYYYQFHYNNDSYQVFFDDDGFIFEIQKNKAFVAKFEQGNNNKQSYEVDSHYEKDVWLWLALFVHLQYNFFPRNNGIIFRG</sequence>
<dbReference type="RefSeq" id="WP_127740381.1">
    <property type="nucleotide sequence ID" value="NZ_RZTZ01000011.1"/>
</dbReference>
<accession>A0A3S2X6F1</accession>
<name>A0A3S2X6F1_9BACI</name>
<dbReference type="AlphaFoldDB" id="A0A3S2X6F1"/>
<evidence type="ECO:0000313" key="1">
    <source>
        <dbReference type="EMBL" id="RVT58803.1"/>
    </source>
</evidence>
<protein>
    <submittedName>
        <fullName evidence="1">Uncharacterized protein</fullName>
    </submittedName>
</protein>
<comment type="caution">
    <text evidence="1">The sequence shown here is derived from an EMBL/GenBank/DDBJ whole genome shotgun (WGS) entry which is preliminary data.</text>
</comment>
<keyword evidence="2" id="KW-1185">Reference proteome</keyword>
<reference evidence="1 2" key="1">
    <citation type="submission" date="2019-01" db="EMBL/GenBank/DDBJ databases">
        <title>Bacillus sp. M5HDSG1-1, whole genome shotgun sequence.</title>
        <authorList>
            <person name="Tuo L."/>
        </authorList>
    </citation>
    <scope>NUCLEOTIDE SEQUENCE [LARGE SCALE GENOMIC DNA]</scope>
    <source>
        <strain evidence="1 2">M5HDSG1-1</strain>
    </source>
</reference>
<dbReference type="Proteomes" id="UP000288024">
    <property type="component" value="Unassembled WGS sequence"/>
</dbReference>